<dbReference type="PROSITE" id="PS51864">
    <property type="entry name" value="ASTACIN"/>
    <property type="match status" value="1"/>
</dbReference>
<dbReference type="SUPFAM" id="SSF55486">
    <property type="entry name" value="Metalloproteases ('zincins'), catalytic domain"/>
    <property type="match status" value="1"/>
</dbReference>
<evidence type="ECO:0000256" key="5">
    <source>
        <dbReference type="ARBA" id="ARBA00023049"/>
    </source>
</evidence>
<keyword evidence="3 7" id="KW-0378">Hydrolase</keyword>
<protein>
    <recommendedName>
        <fullName evidence="8">Metalloendopeptidase</fullName>
        <ecNumber evidence="8">3.4.24.-</ecNumber>
    </recommendedName>
</protein>
<sequence>MIKEQMLMPKKDTRSAAAPSASQPMRSRNVLVALISALDSAVLRQRRFVKAENALKAEQKEKPATTDVVDNGNPDKIQGVEDEGPNPDEPKNQEKQGMEANSKKPEIREANTRKKRQSGGSARGDKAEKMPNKFDLTLPNEDPSESAAKAPKYTPKFERNNTPVDYDVMEKKCKVEPQIDFMSEELVKKIEKKGADQRDINAAEDGCGLKGYAEWSRCSKVAFYGRKGYKYAAEKYGIEVAEPPTKNFNDMDEFDKFGFMHDTVLLLFDGCAVCNGKKVPNVTISLLQHMPTGLLVDECKEYVNQSGKPLKLKMEMVEKQQKSKGTFAYGVSLKERLCVEKKPGTDKAEYYMQKLEYKYQVVLEVNHTCNDDGERKTHYIWLPEIDVFDKETVVGRVMQIRQLKLDFTDMDDTVDLTLKLSGSDFDKSGQFVNATLIPYRAEPVVPPSEPNPMVPIATNVDHLGVNCTQIVFSELMPQFFLNISDDAFAIACQKFAAPIYTGKNFSADDYYANTCAQVPTSLNCNKDHELIGCYKTKKVKHVVNNEIAGVCQKHLGNVGQQQAHGFRIRFCAKRNETEQLISVESILDFSFSDKIYKREHISYSYKPGGHIAMKENMPFFFIEFGNAKQHSMLRGTGDGDELSAELRLTIGTILPSIASEPSSSSPNNDGGAQHRTKLLHFVPPANEELKIFFQTRLPIFSRWITRKTDLLPYENNPNILYPDKCEQLGDDCEPTRELLLKIQDVLQCCSPANPWNKCLCDVPNTVDKTEFAAPPGNKGSSPGTTPNNSSSRWGHLGDPLNAGDIFYDREMAQRRYDDIMEDCAQCVQQTTPGEKSTKKRRKRQAAVYMKKWTKFPIAIRLSTKKITEEAILGAKALIEKDTCIKFFIDTNKTAKQGIVVVWDGGTYSSAGRNSAKWQRLTLNTNSTSAIGHELLHILALLHEMHRDDAFYFLKLNPFARSDFWMNNYEPQKKTNNFGFPYDYASLMQYPASIQDGYFNMITMSRFYQRTIGHGGVLSFKDSAIINHIYCRDNCKETKNECQNGGYPNPKQCNECLCPEGYGGAHCYYVEKDQNCLHVVSLTDNNLLEADWQIRELKPEIYCALLCCANDILQQNISRNWIEAEEADVDIIISARFTTTYATTTELFALTYETDGAKLLPSCACTDPRLLFDQKRNPGYVCVPPCDFSACNMRVGGCSSGFLAFNDKVMQNESGALPISCHVSLYCNLNEKAAQKTSGITGSKKTLSRCALKKFIV</sequence>
<feature type="region of interest" description="Disordered" evidence="9">
    <location>
        <begin position="54"/>
        <end position="158"/>
    </location>
</feature>
<keyword evidence="5 7" id="KW-0482">Metalloprotease</keyword>
<dbReference type="PROSITE" id="PS01186">
    <property type="entry name" value="EGF_2"/>
    <property type="match status" value="1"/>
</dbReference>
<name>A0ABD2J6K1_9BILA</name>
<feature type="region of interest" description="Disordered" evidence="9">
    <location>
        <begin position="771"/>
        <end position="794"/>
    </location>
</feature>
<feature type="compositionally biased region" description="Basic and acidic residues" evidence="9">
    <location>
        <begin position="1"/>
        <end position="14"/>
    </location>
</feature>
<dbReference type="GO" id="GO:0004222">
    <property type="term" value="F:metalloendopeptidase activity"/>
    <property type="evidence" value="ECO:0007669"/>
    <property type="project" value="UniProtKB-UniRule"/>
</dbReference>
<feature type="binding site" evidence="7">
    <location>
        <position position="932"/>
    </location>
    <ligand>
        <name>Zn(2+)</name>
        <dbReference type="ChEBI" id="CHEBI:29105"/>
        <note>catalytic</note>
    </ligand>
</feature>
<feature type="compositionally biased region" description="Basic and acidic residues" evidence="9">
    <location>
        <begin position="123"/>
        <end position="132"/>
    </location>
</feature>
<dbReference type="PANTHER" id="PTHR10127:SF780">
    <property type="entry name" value="METALLOENDOPEPTIDASE"/>
    <property type="match status" value="1"/>
</dbReference>
<dbReference type="EMBL" id="JBICBT010001046">
    <property type="protein sequence ID" value="KAL3086213.1"/>
    <property type="molecule type" value="Genomic_DNA"/>
</dbReference>
<dbReference type="PANTHER" id="PTHR10127">
    <property type="entry name" value="DISCOIDIN, CUB, EGF, LAMININ , AND ZINC METALLOPROTEASE DOMAIN CONTAINING"/>
    <property type="match status" value="1"/>
</dbReference>
<dbReference type="Pfam" id="PF01400">
    <property type="entry name" value="Astacin"/>
    <property type="match status" value="1"/>
</dbReference>
<gene>
    <name evidence="11" type="ORF">niasHT_040005</name>
</gene>
<dbReference type="SMART" id="SM00235">
    <property type="entry name" value="ZnMc"/>
    <property type="match status" value="1"/>
</dbReference>
<reference evidence="11 12" key="1">
    <citation type="submission" date="2024-10" db="EMBL/GenBank/DDBJ databases">
        <authorList>
            <person name="Kim D."/>
        </authorList>
    </citation>
    <scope>NUCLEOTIDE SEQUENCE [LARGE SCALE GENOMIC DNA]</scope>
    <source>
        <strain evidence="11">BH-2024</strain>
    </source>
</reference>
<comment type="cofactor">
    <cofactor evidence="7 8">
        <name>Zn(2+)</name>
        <dbReference type="ChEBI" id="CHEBI:29105"/>
    </cofactor>
    <text evidence="7 8">Binds 1 zinc ion per subunit.</text>
</comment>
<comment type="caution">
    <text evidence="11">The sequence shown here is derived from an EMBL/GenBank/DDBJ whole genome shotgun (WGS) entry which is preliminary data.</text>
</comment>
<dbReference type="AlphaFoldDB" id="A0ABD2J6K1"/>
<evidence type="ECO:0000256" key="3">
    <source>
        <dbReference type="ARBA" id="ARBA00022801"/>
    </source>
</evidence>
<evidence type="ECO:0000259" key="10">
    <source>
        <dbReference type="PROSITE" id="PS51864"/>
    </source>
</evidence>
<dbReference type="Gene3D" id="3.40.390.10">
    <property type="entry name" value="Collagenase (Catalytic Domain)"/>
    <property type="match status" value="1"/>
</dbReference>
<comment type="caution">
    <text evidence="7">Lacks conserved residue(s) required for the propagation of feature annotation.</text>
</comment>
<evidence type="ECO:0000256" key="8">
    <source>
        <dbReference type="RuleBase" id="RU361183"/>
    </source>
</evidence>
<dbReference type="GO" id="GO:0008270">
    <property type="term" value="F:zinc ion binding"/>
    <property type="evidence" value="ECO:0007669"/>
    <property type="project" value="UniProtKB-UniRule"/>
</dbReference>
<keyword evidence="1 7" id="KW-0645">Protease</keyword>
<dbReference type="InterPro" id="IPR006026">
    <property type="entry name" value="Peptidase_Metallo"/>
</dbReference>
<keyword evidence="6" id="KW-1015">Disulfide bond</keyword>
<keyword evidence="12" id="KW-1185">Reference proteome</keyword>
<organism evidence="11 12">
    <name type="scientific">Heterodera trifolii</name>
    <dbReference type="NCBI Taxonomy" id="157864"/>
    <lineage>
        <taxon>Eukaryota</taxon>
        <taxon>Metazoa</taxon>
        <taxon>Ecdysozoa</taxon>
        <taxon>Nematoda</taxon>
        <taxon>Chromadorea</taxon>
        <taxon>Rhabditida</taxon>
        <taxon>Tylenchina</taxon>
        <taxon>Tylenchomorpha</taxon>
        <taxon>Tylenchoidea</taxon>
        <taxon>Heteroderidae</taxon>
        <taxon>Heteroderinae</taxon>
        <taxon>Heterodera</taxon>
    </lineage>
</organism>
<dbReference type="Proteomes" id="UP001620626">
    <property type="component" value="Unassembled WGS sequence"/>
</dbReference>
<feature type="compositionally biased region" description="Low complexity" evidence="9">
    <location>
        <begin position="779"/>
        <end position="791"/>
    </location>
</feature>
<dbReference type="InterPro" id="IPR024079">
    <property type="entry name" value="MetalloPept_cat_dom_sf"/>
</dbReference>
<feature type="compositionally biased region" description="Basic and acidic residues" evidence="9">
    <location>
        <begin position="88"/>
        <end position="112"/>
    </location>
</feature>
<feature type="active site" evidence="7">
    <location>
        <position position="933"/>
    </location>
</feature>
<feature type="binding site" evidence="7">
    <location>
        <position position="942"/>
    </location>
    <ligand>
        <name>Zn(2+)</name>
        <dbReference type="ChEBI" id="CHEBI:29105"/>
        <note>catalytic</note>
    </ligand>
</feature>
<evidence type="ECO:0000256" key="9">
    <source>
        <dbReference type="SAM" id="MobiDB-lite"/>
    </source>
</evidence>
<evidence type="ECO:0000256" key="2">
    <source>
        <dbReference type="ARBA" id="ARBA00022723"/>
    </source>
</evidence>
<evidence type="ECO:0000256" key="6">
    <source>
        <dbReference type="ARBA" id="ARBA00023157"/>
    </source>
</evidence>
<feature type="binding site" evidence="7">
    <location>
        <position position="936"/>
    </location>
    <ligand>
        <name>Zn(2+)</name>
        <dbReference type="ChEBI" id="CHEBI:29105"/>
        <note>catalytic</note>
    </ligand>
</feature>
<feature type="domain" description="Peptidase M12A" evidence="10">
    <location>
        <begin position="845"/>
        <end position="1035"/>
    </location>
</feature>
<dbReference type="EC" id="3.4.24.-" evidence="8"/>
<dbReference type="InterPro" id="IPR000742">
    <property type="entry name" value="EGF"/>
</dbReference>
<evidence type="ECO:0000313" key="11">
    <source>
        <dbReference type="EMBL" id="KAL3086213.1"/>
    </source>
</evidence>
<evidence type="ECO:0000256" key="1">
    <source>
        <dbReference type="ARBA" id="ARBA00022670"/>
    </source>
</evidence>
<proteinExistence type="predicted"/>
<dbReference type="InterPro" id="IPR001506">
    <property type="entry name" value="Peptidase_M12A"/>
</dbReference>
<evidence type="ECO:0000256" key="7">
    <source>
        <dbReference type="PROSITE-ProRule" id="PRU01211"/>
    </source>
</evidence>
<evidence type="ECO:0000256" key="4">
    <source>
        <dbReference type="ARBA" id="ARBA00022833"/>
    </source>
</evidence>
<keyword evidence="4 7" id="KW-0862">Zinc</keyword>
<dbReference type="PRINTS" id="PR00480">
    <property type="entry name" value="ASTACIN"/>
</dbReference>
<feature type="region of interest" description="Disordered" evidence="9">
    <location>
        <begin position="1"/>
        <end position="26"/>
    </location>
</feature>
<dbReference type="GO" id="GO:0006508">
    <property type="term" value="P:proteolysis"/>
    <property type="evidence" value="ECO:0007669"/>
    <property type="project" value="UniProtKB-KW"/>
</dbReference>
<dbReference type="PROSITE" id="PS00022">
    <property type="entry name" value="EGF_1"/>
    <property type="match status" value="1"/>
</dbReference>
<evidence type="ECO:0000313" key="12">
    <source>
        <dbReference type="Proteomes" id="UP001620626"/>
    </source>
</evidence>
<keyword evidence="2 7" id="KW-0479">Metal-binding</keyword>
<feature type="compositionally biased region" description="Basic and acidic residues" evidence="9">
    <location>
        <begin position="54"/>
        <end position="64"/>
    </location>
</feature>
<accession>A0ABD2J6K1</accession>